<evidence type="ECO:0000313" key="2">
    <source>
        <dbReference type="EMBL" id="GAY64915.1"/>
    </source>
</evidence>
<keyword evidence="1" id="KW-0732">Signal</keyword>
<comment type="caution">
    <text evidence="2">The sequence shown here is derived from an EMBL/GenBank/DDBJ whole genome shotgun (WGS) entry which is preliminary data.</text>
</comment>
<feature type="signal peptide" evidence="1">
    <location>
        <begin position="1"/>
        <end position="17"/>
    </location>
</feature>
<feature type="non-terminal residue" evidence="2">
    <location>
        <position position="1"/>
    </location>
</feature>
<dbReference type="PANTHER" id="PTHR48477:SF1">
    <property type="entry name" value="PHOSPHATE TRANSPORTER PHO1"/>
    <property type="match status" value="1"/>
</dbReference>
<evidence type="ECO:0000313" key="3">
    <source>
        <dbReference type="Proteomes" id="UP000236630"/>
    </source>
</evidence>
<name>A0A2H5QKY4_CITUN</name>
<dbReference type="STRING" id="55188.A0A2H5QKY4"/>
<keyword evidence="3" id="KW-1185">Reference proteome</keyword>
<organism evidence="2 3">
    <name type="scientific">Citrus unshiu</name>
    <name type="common">Satsuma mandarin</name>
    <name type="synonym">Citrus nobilis var. unshiu</name>
    <dbReference type="NCBI Taxonomy" id="55188"/>
    <lineage>
        <taxon>Eukaryota</taxon>
        <taxon>Viridiplantae</taxon>
        <taxon>Streptophyta</taxon>
        <taxon>Embryophyta</taxon>
        <taxon>Tracheophyta</taxon>
        <taxon>Spermatophyta</taxon>
        <taxon>Magnoliopsida</taxon>
        <taxon>eudicotyledons</taxon>
        <taxon>Gunneridae</taxon>
        <taxon>Pentapetalae</taxon>
        <taxon>rosids</taxon>
        <taxon>malvids</taxon>
        <taxon>Sapindales</taxon>
        <taxon>Rutaceae</taxon>
        <taxon>Aurantioideae</taxon>
        <taxon>Citrus</taxon>
    </lineage>
</organism>
<dbReference type="EMBL" id="BDQV01000436">
    <property type="protein sequence ID" value="GAY64915.1"/>
    <property type="molecule type" value="Genomic_DNA"/>
</dbReference>
<accession>A0A2H5QKY4</accession>
<reference evidence="2 3" key="1">
    <citation type="journal article" date="2017" name="Front. Genet.">
        <title>Draft sequencing of the heterozygous diploid genome of Satsuma (Citrus unshiu Marc.) using a hybrid assembly approach.</title>
        <authorList>
            <person name="Shimizu T."/>
            <person name="Tanizawa Y."/>
            <person name="Mochizuki T."/>
            <person name="Nagasaki H."/>
            <person name="Yoshioka T."/>
            <person name="Toyoda A."/>
            <person name="Fujiyama A."/>
            <person name="Kaminuma E."/>
            <person name="Nakamura Y."/>
        </authorList>
    </citation>
    <scope>NUCLEOTIDE SEQUENCE [LARGE SCALE GENOMIC DNA]</scope>
    <source>
        <strain evidence="3">cv. Miyagawa wase</strain>
    </source>
</reference>
<dbReference type="GO" id="GO:0016036">
    <property type="term" value="P:cellular response to phosphate starvation"/>
    <property type="evidence" value="ECO:0007669"/>
    <property type="project" value="InterPro"/>
</dbReference>
<dbReference type="InterPro" id="IPR052486">
    <property type="entry name" value="PHO1"/>
</dbReference>
<feature type="non-terminal residue" evidence="2">
    <location>
        <position position="65"/>
    </location>
</feature>
<gene>
    <name evidence="2" type="ORF">CUMW_237230</name>
</gene>
<feature type="chain" id="PRO_5014139903" evidence="1">
    <location>
        <begin position="18"/>
        <end position="65"/>
    </location>
</feature>
<dbReference type="PANTHER" id="PTHR48477">
    <property type="entry name" value="PHOSPHATE TRANSPORTER PHO1"/>
    <property type="match status" value="1"/>
</dbReference>
<dbReference type="Proteomes" id="UP000236630">
    <property type="component" value="Unassembled WGS sequence"/>
</dbReference>
<evidence type="ECO:0000256" key="1">
    <source>
        <dbReference type="SAM" id="SignalP"/>
    </source>
</evidence>
<dbReference type="AlphaFoldDB" id="A0A2H5QKY4"/>
<proteinExistence type="predicted"/>
<protein>
    <submittedName>
        <fullName evidence="2">Uncharacterized protein</fullName>
    </submittedName>
</protein>
<sequence>HFTGCFVSLFCAYAILAHLSGIFSANTEAAYMEIVLMVDFFMADQLTGQFQLNLPIVKLQVLTHP</sequence>